<evidence type="ECO:0000256" key="5">
    <source>
        <dbReference type="SAM" id="MobiDB-lite"/>
    </source>
</evidence>
<accession>Q9RBX8</accession>
<dbReference type="PROSITE" id="PS50977">
    <property type="entry name" value="HTH_TETR_2"/>
    <property type="match status" value="1"/>
</dbReference>
<dbReference type="InterPro" id="IPR009057">
    <property type="entry name" value="Homeodomain-like_sf"/>
</dbReference>
<evidence type="ECO:0000313" key="7">
    <source>
        <dbReference type="EMBL" id="AAD54003.1"/>
    </source>
</evidence>
<feature type="domain" description="HTH tetR-type" evidence="6">
    <location>
        <begin position="40"/>
        <end position="100"/>
    </location>
</feature>
<feature type="region of interest" description="Disordered" evidence="5">
    <location>
        <begin position="1"/>
        <end position="42"/>
    </location>
</feature>
<dbReference type="EMBL" id="AF088856">
    <property type="protein sequence ID" value="AAD54003.1"/>
    <property type="molecule type" value="Genomic_DNA"/>
</dbReference>
<dbReference type="InterPro" id="IPR036271">
    <property type="entry name" value="Tet_transcr_reg_TetR-rel_C_sf"/>
</dbReference>
<dbReference type="Pfam" id="PF16925">
    <property type="entry name" value="TetR_C_13"/>
    <property type="match status" value="1"/>
</dbReference>
<dbReference type="InterPro" id="IPR011075">
    <property type="entry name" value="TetR_C"/>
</dbReference>
<dbReference type="PANTHER" id="PTHR47506">
    <property type="entry name" value="TRANSCRIPTIONAL REGULATORY PROTEIN"/>
    <property type="match status" value="1"/>
</dbReference>
<keyword evidence="3" id="KW-0804">Transcription</keyword>
<dbReference type="Pfam" id="PF00440">
    <property type="entry name" value="TetR_N"/>
    <property type="match status" value="1"/>
</dbReference>
<name>Q9RBX8_VOGIN</name>
<keyword evidence="1" id="KW-0805">Transcription regulation</keyword>
<dbReference type="SUPFAM" id="SSF46689">
    <property type="entry name" value="Homeodomain-like"/>
    <property type="match status" value="1"/>
</dbReference>
<evidence type="ECO:0000259" key="6">
    <source>
        <dbReference type="PROSITE" id="PS50977"/>
    </source>
</evidence>
<reference evidence="7" key="1">
    <citation type="submission" date="1998-09" db="EMBL/GenBank/DDBJ databases">
        <title>Structural and regulatory genes controlling indigoidine production in Vogesella indigofera: involvement of a peptide synthetase homolog.</title>
        <authorList>
            <person name="van de Loo F.J."/>
            <person name="Keese P."/>
            <person name="Llewellyn D."/>
        </authorList>
    </citation>
    <scope>NUCLEOTIDE SEQUENCE</scope>
    <source>
        <strain evidence="7">ATCC19706</strain>
    </source>
</reference>
<dbReference type="SUPFAM" id="SSF48498">
    <property type="entry name" value="Tetracyclin repressor-like, C-terminal domain"/>
    <property type="match status" value="1"/>
</dbReference>
<feature type="DNA-binding region" description="H-T-H motif" evidence="4">
    <location>
        <begin position="63"/>
        <end position="82"/>
    </location>
</feature>
<dbReference type="Gene3D" id="1.10.357.10">
    <property type="entry name" value="Tetracycline Repressor, domain 2"/>
    <property type="match status" value="1"/>
</dbReference>
<proteinExistence type="predicted"/>
<evidence type="ECO:0000256" key="2">
    <source>
        <dbReference type="ARBA" id="ARBA00023125"/>
    </source>
</evidence>
<dbReference type="Gene3D" id="1.10.10.60">
    <property type="entry name" value="Homeodomain-like"/>
    <property type="match status" value="1"/>
</dbReference>
<organism evidence="7">
    <name type="scientific">Vogesella indigofera</name>
    <name type="common">Pseudomonas indigofera</name>
    <dbReference type="NCBI Taxonomy" id="45465"/>
    <lineage>
        <taxon>Bacteria</taxon>
        <taxon>Pseudomonadati</taxon>
        <taxon>Pseudomonadota</taxon>
        <taxon>Betaproteobacteria</taxon>
        <taxon>Neisseriales</taxon>
        <taxon>Chromobacteriaceae</taxon>
        <taxon>Vogesella</taxon>
    </lineage>
</organism>
<dbReference type="PANTHER" id="PTHR47506:SF10">
    <property type="entry name" value="TRANSCRIPTIONAL REGULATORY PROTEIN"/>
    <property type="match status" value="1"/>
</dbReference>
<dbReference type="AlphaFoldDB" id="Q9RBX8"/>
<evidence type="ECO:0000256" key="1">
    <source>
        <dbReference type="ARBA" id="ARBA00023015"/>
    </source>
</evidence>
<sequence length="228" mass="24140">MLANAAHSNRAPAGHSGSSLAGRRRARPPFPSPPTMHTAHFHPDDAADAAMHVFWQKGYAATSIQDLVDGTGLSRSSLYNTFESKHGLFQHALRRYHCQTAANVALLAEDGPAIARVRALLQQIADDELAGAACCGCLVANTALELGGRDGTVNSLLQEHFATLETALTALMQRGQQQGEIAAGKSPVALARFLVATIQGLRVLGRGYEGEAQAQRLQDVIEVALAAL</sequence>
<evidence type="ECO:0000256" key="4">
    <source>
        <dbReference type="PROSITE-ProRule" id="PRU00335"/>
    </source>
</evidence>
<dbReference type="GO" id="GO:0003677">
    <property type="term" value="F:DNA binding"/>
    <property type="evidence" value="ECO:0007669"/>
    <property type="project" value="UniProtKB-UniRule"/>
</dbReference>
<protein>
    <recommendedName>
        <fullName evidence="6">HTH tetR-type domain-containing protein</fullName>
    </recommendedName>
</protein>
<keyword evidence="2 4" id="KW-0238">DNA-binding</keyword>
<dbReference type="InterPro" id="IPR001647">
    <property type="entry name" value="HTH_TetR"/>
</dbReference>
<evidence type="ECO:0000256" key="3">
    <source>
        <dbReference type="ARBA" id="ARBA00023163"/>
    </source>
</evidence>